<dbReference type="EMBL" id="OV725080">
    <property type="protein sequence ID" value="CAH1398450.1"/>
    <property type="molecule type" value="Genomic_DNA"/>
</dbReference>
<evidence type="ECO:0000313" key="1">
    <source>
        <dbReference type="EMBL" id="CAH1398450.1"/>
    </source>
</evidence>
<proteinExistence type="predicted"/>
<sequence length="94" mass="11050">MVAILELLVRPENQSWFKWSKVALVYERNGLTNVSGKFTSKLMMETLVEFLKIKGINYRAYDLEKNNLSFAENLKREIGNEYASKWQKEQITQS</sequence>
<keyword evidence="2" id="KW-1185">Reference proteome</keyword>
<gene>
    <name evidence="1" type="ORF">NEZAVI_LOCUS8101</name>
</gene>
<accession>A0A9P0HAL6</accession>
<evidence type="ECO:0000313" key="2">
    <source>
        <dbReference type="Proteomes" id="UP001152798"/>
    </source>
</evidence>
<dbReference type="OrthoDB" id="302535at2759"/>
<protein>
    <submittedName>
        <fullName evidence="1">Uncharacterized protein</fullName>
    </submittedName>
</protein>
<dbReference type="Proteomes" id="UP001152798">
    <property type="component" value="Chromosome 4"/>
</dbReference>
<name>A0A9P0HAL6_NEZVI</name>
<dbReference type="AlphaFoldDB" id="A0A9P0HAL6"/>
<reference evidence="1" key="1">
    <citation type="submission" date="2022-01" db="EMBL/GenBank/DDBJ databases">
        <authorList>
            <person name="King R."/>
        </authorList>
    </citation>
    <scope>NUCLEOTIDE SEQUENCE</scope>
</reference>
<organism evidence="1 2">
    <name type="scientific">Nezara viridula</name>
    <name type="common">Southern green stink bug</name>
    <name type="synonym">Cimex viridulus</name>
    <dbReference type="NCBI Taxonomy" id="85310"/>
    <lineage>
        <taxon>Eukaryota</taxon>
        <taxon>Metazoa</taxon>
        <taxon>Ecdysozoa</taxon>
        <taxon>Arthropoda</taxon>
        <taxon>Hexapoda</taxon>
        <taxon>Insecta</taxon>
        <taxon>Pterygota</taxon>
        <taxon>Neoptera</taxon>
        <taxon>Paraneoptera</taxon>
        <taxon>Hemiptera</taxon>
        <taxon>Heteroptera</taxon>
        <taxon>Panheteroptera</taxon>
        <taxon>Pentatomomorpha</taxon>
        <taxon>Pentatomoidea</taxon>
        <taxon>Pentatomidae</taxon>
        <taxon>Pentatominae</taxon>
        <taxon>Nezara</taxon>
    </lineage>
</organism>